<evidence type="ECO:0000256" key="1">
    <source>
        <dbReference type="SAM" id="MobiDB-lite"/>
    </source>
</evidence>
<feature type="region of interest" description="Disordered" evidence="1">
    <location>
        <begin position="93"/>
        <end position="118"/>
    </location>
</feature>
<reference evidence="3" key="1">
    <citation type="submission" date="2025-08" db="UniProtKB">
        <authorList>
            <consortium name="RefSeq"/>
        </authorList>
    </citation>
    <scope>IDENTIFICATION</scope>
    <source>
        <tissue evidence="3">Thorax and Abdomen</tissue>
    </source>
</reference>
<dbReference type="RefSeq" id="XP_046601922.1">
    <property type="nucleotide sequence ID" value="XM_046745966.1"/>
</dbReference>
<accession>A0ABM3GNR5</accession>
<feature type="region of interest" description="Disordered" evidence="1">
    <location>
        <begin position="1"/>
        <end position="65"/>
    </location>
</feature>
<dbReference type="GeneID" id="124295550"/>
<gene>
    <name evidence="3" type="primary">LOC124295550</name>
</gene>
<evidence type="ECO:0000313" key="3">
    <source>
        <dbReference type="RefSeq" id="XP_046601922.1"/>
    </source>
</evidence>
<proteinExistence type="predicted"/>
<dbReference type="Proteomes" id="UP000829291">
    <property type="component" value="Chromosome 7"/>
</dbReference>
<keyword evidence="2" id="KW-1185">Reference proteome</keyword>
<sequence length="148" mass="16569">MQDASDLENFATEESLKKSRSKRHRILPISPETSEDEEVAVPKPTEDAANNNKKKATCGNGEKTMNLPIKPVDFVTITEARRIDNVEAQVTNHLPSKSVNSQVGRGLASNKGMQRPAKENKETIILEDFHRELLITISKSYHTTQEVE</sequence>
<organism evidence="2 3">
    <name type="scientific">Neodiprion lecontei</name>
    <name type="common">Redheaded pine sawfly</name>
    <dbReference type="NCBI Taxonomy" id="441921"/>
    <lineage>
        <taxon>Eukaryota</taxon>
        <taxon>Metazoa</taxon>
        <taxon>Ecdysozoa</taxon>
        <taxon>Arthropoda</taxon>
        <taxon>Hexapoda</taxon>
        <taxon>Insecta</taxon>
        <taxon>Pterygota</taxon>
        <taxon>Neoptera</taxon>
        <taxon>Endopterygota</taxon>
        <taxon>Hymenoptera</taxon>
        <taxon>Tenthredinoidea</taxon>
        <taxon>Diprionidae</taxon>
        <taxon>Diprioninae</taxon>
        <taxon>Neodiprion</taxon>
    </lineage>
</organism>
<feature type="compositionally biased region" description="Polar residues" evidence="1">
    <location>
        <begin position="93"/>
        <end position="103"/>
    </location>
</feature>
<name>A0ABM3GNR5_NEOLC</name>
<protein>
    <submittedName>
        <fullName evidence="3">Uncharacterized protein LOC124295550</fullName>
    </submittedName>
</protein>
<evidence type="ECO:0000313" key="2">
    <source>
        <dbReference type="Proteomes" id="UP000829291"/>
    </source>
</evidence>